<accession>A0AAD9PQU9</accession>
<gene>
    <name evidence="3" type="ORF">P5673_032692</name>
</gene>
<evidence type="ECO:0000313" key="4">
    <source>
        <dbReference type="Proteomes" id="UP001249851"/>
    </source>
</evidence>
<evidence type="ECO:0000256" key="1">
    <source>
        <dbReference type="SAM" id="SignalP"/>
    </source>
</evidence>
<name>A0AAD9PQU9_ACRCE</name>
<organism evidence="3 4">
    <name type="scientific">Acropora cervicornis</name>
    <name type="common">Staghorn coral</name>
    <dbReference type="NCBI Taxonomy" id="6130"/>
    <lineage>
        <taxon>Eukaryota</taxon>
        <taxon>Metazoa</taxon>
        <taxon>Cnidaria</taxon>
        <taxon>Anthozoa</taxon>
        <taxon>Hexacorallia</taxon>
        <taxon>Scleractinia</taxon>
        <taxon>Astrocoeniina</taxon>
        <taxon>Acroporidae</taxon>
        <taxon>Acropora</taxon>
    </lineage>
</organism>
<evidence type="ECO:0000259" key="2">
    <source>
        <dbReference type="Pfam" id="PF24764"/>
    </source>
</evidence>
<evidence type="ECO:0000313" key="3">
    <source>
        <dbReference type="EMBL" id="KAK2547379.1"/>
    </source>
</evidence>
<proteinExistence type="predicted"/>
<dbReference type="Proteomes" id="UP001249851">
    <property type="component" value="Unassembled WGS sequence"/>
</dbReference>
<dbReference type="EMBL" id="JARQWQ010000188">
    <property type="protein sequence ID" value="KAK2547379.1"/>
    <property type="molecule type" value="Genomic_DNA"/>
</dbReference>
<dbReference type="SUPFAM" id="SSF53098">
    <property type="entry name" value="Ribonuclease H-like"/>
    <property type="match status" value="1"/>
</dbReference>
<dbReference type="PANTHER" id="PTHR46791">
    <property type="entry name" value="EXPRESSED PROTEIN"/>
    <property type="match status" value="1"/>
</dbReference>
<comment type="caution">
    <text evidence="3">The sequence shown here is derived from an EMBL/GenBank/DDBJ whole genome shotgun (WGS) entry which is preliminary data.</text>
</comment>
<dbReference type="InterPro" id="IPR012337">
    <property type="entry name" value="RNaseH-like_sf"/>
</dbReference>
<keyword evidence="1" id="KW-0732">Signal</keyword>
<dbReference type="AlphaFoldDB" id="A0AAD9PQU9"/>
<feature type="domain" description="Integrase core" evidence="2">
    <location>
        <begin position="144"/>
        <end position="304"/>
    </location>
</feature>
<dbReference type="PANTHER" id="PTHR46791:SF13">
    <property type="entry name" value="CLR5 DOMAIN-CONTAINING PROTEIN"/>
    <property type="match status" value="1"/>
</dbReference>
<reference evidence="3" key="2">
    <citation type="journal article" date="2023" name="Science">
        <title>Genomic signatures of disease resistance in endangered staghorn corals.</title>
        <authorList>
            <person name="Vollmer S.V."/>
            <person name="Selwyn J.D."/>
            <person name="Despard B.A."/>
            <person name="Roesel C.L."/>
        </authorList>
    </citation>
    <scope>NUCLEOTIDE SEQUENCE</scope>
    <source>
        <strain evidence="3">K2</strain>
    </source>
</reference>
<feature type="chain" id="PRO_5042269430" description="Integrase core domain-containing protein" evidence="1">
    <location>
        <begin position="26"/>
        <end position="393"/>
    </location>
</feature>
<keyword evidence="4" id="KW-1185">Reference proteome</keyword>
<feature type="signal peptide" evidence="1">
    <location>
        <begin position="1"/>
        <end position="25"/>
    </location>
</feature>
<reference evidence="3" key="1">
    <citation type="journal article" date="2023" name="G3 (Bethesda)">
        <title>Whole genome assembly and annotation of the endangered Caribbean coral Acropora cervicornis.</title>
        <authorList>
            <person name="Selwyn J.D."/>
            <person name="Vollmer S.V."/>
        </authorList>
    </citation>
    <scope>NUCLEOTIDE SEQUENCE</scope>
    <source>
        <strain evidence="3">K2</strain>
    </source>
</reference>
<dbReference type="InterPro" id="IPR058913">
    <property type="entry name" value="Integrase_dom_put"/>
</dbReference>
<protein>
    <recommendedName>
        <fullName evidence="2">Integrase core domain-containing protein</fullName>
    </recommendedName>
</protein>
<dbReference type="Pfam" id="PF24764">
    <property type="entry name" value="rva_4"/>
    <property type="match status" value="1"/>
</dbReference>
<sequence length="393" mass="45021">MVGLNSGFRFITVLLVTGNVLQCMAVLPPYLPILQQGNAERGDIIESYFHLGMNYKEILLLIGLTHSFYLSIRQLKRILKSRGLGRRINRSDLQKVSRCIEMELRGSGSTIGYRQMTQRLSRVCGLCVDKDTVRNLLKILDPEDGYDKLKPFGFCIHGGIDEYSRRIMWLEVGPSNNDPFIVAQYFIDCVRQIGGTPRLIKADNGTENVNIAAVQRFFQCEENSFLYGKSCANQRIEAWWGTLRKGCIDWWIRLFKDMRDSGMFCDADVIQCECLKFCIMQVLRDELYKFAEQWNLHRMRPSTNVESPSGRPDILYFLPEINGARNLITVVSLDDVEVAEQRCCNRPPETGCTDEFCELASVIMQEKNIEMPKTAEDAVTLYSVLTDEIQKLL</sequence>